<keyword evidence="3" id="KW-1185">Reference proteome</keyword>
<keyword evidence="1" id="KW-1133">Transmembrane helix</keyword>
<proteinExistence type="predicted"/>
<feature type="transmembrane region" description="Helical" evidence="1">
    <location>
        <begin position="100"/>
        <end position="125"/>
    </location>
</feature>
<feature type="transmembrane region" description="Helical" evidence="1">
    <location>
        <begin position="374"/>
        <end position="395"/>
    </location>
</feature>
<dbReference type="PATRIC" id="fig|997874.3.peg.575"/>
<comment type="caution">
    <text evidence="2">The sequence shown here is derived from an EMBL/GenBank/DDBJ whole genome shotgun (WGS) entry which is preliminary data.</text>
</comment>
<dbReference type="Proteomes" id="UP000003741">
    <property type="component" value="Unassembled WGS sequence"/>
</dbReference>
<reference evidence="2 3" key="1">
    <citation type="submission" date="2012-02" db="EMBL/GenBank/DDBJ databases">
        <title>The Genome Sequence of Bacteroides cellulosilyticus CL02T12C19.</title>
        <authorList>
            <consortium name="The Broad Institute Genome Sequencing Platform"/>
            <person name="Earl A."/>
            <person name="Ward D."/>
            <person name="Feldgarden M."/>
            <person name="Gevers D."/>
            <person name="Zitomersky N.L."/>
            <person name="Coyne M.J."/>
            <person name="Comstock L.E."/>
            <person name="Young S.K."/>
            <person name="Zeng Q."/>
            <person name="Gargeya S."/>
            <person name="Fitzgerald M."/>
            <person name="Haas B."/>
            <person name="Abouelleil A."/>
            <person name="Alvarado L."/>
            <person name="Arachchi H.M."/>
            <person name="Berlin A."/>
            <person name="Chapman S.B."/>
            <person name="Gearin G."/>
            <person name="Goldberg J."/>
            <person name="Griggs A."/>
            <person name="Gujja S."/>
            <person name="Hansen M."/>
            <person name="Heiman D."/>
            <person name="Howarth C."/>
            <person name="Larimer J."/>
            <person name="Lui A."/>
            <person name="MacDonald P.J.P."/>
            <person name="McCowen C."/>
            <person name="Montmayeur A."/>
            <person name="Murphy C."/>
            <person name="Neiman D."/>
            <person name="Pearson M."/>
            <person name="Priest M."/>
            <person name="Roberts A."/>
            <person name="Saif S."/>
            <person name="Shea T."/>
            <person name="Sisk P."/>
            <person name="Stolte C."/>
            <person name="Sykes S."/>
            <person name="Wortman J."/>
            <person name="Nusbaum C."/>
            <person name="Birren B."/>
        </authorList>
    </citation>
    <scope>NUCLEOTIDE SEQUENCE [LARGE SCALE GENOMIC DNA]</scope>
    <source>
        <strain evidence="2 3">CL02T12C19</strain>
    </source>
</reference>
<feature type="transmembrane region" description="Helical" evidence="1">
    <location>
        <begin position="54"/>
        <end position="79"/>
    </location>
</feature>
<feature type="transmembrane region" description="Helical" evidence="1">
    <location>
        <begin position="153"/>
        <end position="177"/>
    </location>
</feature>
<dbReference type="HOGENOM" id="CLU_645048_0_0_10"/>
<feature type="transmembrane region" description="Helical" evidence="1">
    <location>
        <begin position="239"/>
        <end position="260"/>
    </location>
</feature>
<evidence type="ECO:0008006" key="4">
    <source>
        <dbReference type="Google" id="ProtNLM"/>
    </source>
</evidence>
<dbReference type="AlphaFoldDB" id="I9R8R8"/>
<feature type="transmembrane region" description="Helical" evidence="1">
    <location>
        <begin position="184"/>
        <end position="204"/>
    </location>
</feature>
<organism evidence="2 3">
    <name type="scientific">Bacteroides cellulosilyticus CL02T12C19</name>
    <dbReference type="NCBI Taxonomy" id="997874"/>
    <lineage>
        <taxon>Bacteria</taxon>
        <taxon>Pseudomonadati</taxon>
        <taxon>Bacteroidota</taxon>
        <taxon>Bacteroidia</taxon>
        <taxon>Bacteroidales</taxon>
        <taxon>Bacteroidaceae</taxon>
        <taxon>Bacteroides</taxon>
    </lineage>
</organism>
<accession>I9R8R8</accession>
<evidence type="ECO:0000313" key="2">
    <source>
        <dbReference type="EMBL" id="EIY38438.1"/>
    </source>
</evidence>
<protein>
    <recommendedName>
        <fullName evidence="4">Oligosaccharide repeat unit polymerase</fullName>
    </recommendedName>
</protein>
<gene>
    <name evidence="2" type="ORF">HMPREF1062_00568</name>
</gene>
<sequence>MLLFPILFFGILFFNSLKRNGLGVSTCMLTMYLITSVFGLILGNTDYQFEYENYSTIEIGIIPVLVYSLMIWACIYPFYKTNNKTNQIAIIKNQSLFKNLVGLYIFILLVLIAAYAAMIVFIITYGDFGALRKMVYEGILQDPIYSLSGPFRAVASVCSILGEGAYFMIVFFFYSVCALNNKTWFNLLILLSSLSPVLIGFVNIDRSKMVFWFLIFIMTYCLYRPHISTPYQKRFIRRIASFFLGLIVVYLALVTISRFGERDSGTEGGLLVYIGQPIINFCNIWDNLWTDNITTVRVLPITNFILGQKPLDSDYVATVFAQHGVHINVFTSFVGVFLIDIGHLGAILIPLFISFVTSLFLRSYKNSLTLTLRMSIIIVGIGTIVQCGIIGYYYITVGRVFTFFMFLFLSRCFGCSGVKNTTISR</sequence>
<dbReference type="EMBL" id="AGXG01000009">
    <property type="protein sequence ID" value="EIY38438.1"/>
    <property type="molecule type" value="Genomic_DNA"/>
</dbReference>
<keyword evidence="1" id="KW-0812">Transmembrane</keyword>
<feature type="transmembrane region" description="Helical" evidence="1">
    <location>
        <begin position="341"/>
        <end position="362"/>
    </location>
</feature>
<feature type="transmembrane region" description="Helical" evidence="1">
    <location>
        <begin position="21"/>
        <end position="42"/>
    </location>
</feature>
<keyword evidence="1" id="KW-0472">Membrane</keyword>
<evidence type="ECO:0000256" key="1">
    <source>
        <dbReference type="SAM" id="Phobius"/>
    </source>
</evidence>
<feature type="transmembrane region" description="Helical" evidence="1">
    <location>
        <begin position="210"/>
        <end position="227"/>
    </location>
</feature>
<evidence type="ECO:0000313" key="3">
    <source>
        <dbReference type="Proteomes" id="UP000003741"/>
    </source>
</evidence>
<name>I9R8R8_9BACE</name>